<feature type="compositionally biased region" description="Low complexity" evidence="1">
    <location>
        <begin position="283"/>
        <end position="297"/>
    </location>
</feature>
<proteinExistence type="predicted"/>
<name>A0ABR2F7C1_9ROSI</name>
<evidence type="ECO:0000256" key="2">
    <source>
        <dbReference type="SAM" id="Phobius"/>
    </source>
</evidence>
<dbReference type="Proteomes" id="UP001472677">
    <property type="component" value="Unassembled WGS sequence"/>
</dbReference>
<accession>A0ABR2F7C1</accession>
<comment type="caution">
    <text evidence="3">The sequence shown here is derived from an EMBL/GenBank/DDBJ whole genome shotgun (WGS) entry which is preliminary data.</text>
</comment>
<keyword evidence="2" id="KW-0812">Transmembrane</keyword>
<keyword evidence="2" id="KW-0472">Membrane</keyword>
<feature type="transmembrane region" description="Helical" evidence="2">
    <location>
        <begin position="58"/>
        <end position="80"/>
    </location>
</feature>
<sequence>MHLSAVWPFTPFGDGAAVSDDRSGWCLISPYPWPFPSVVRVALVRIPFRLPHGFSDGWQTFFLSVHCLSLLAVLGLGLFWRSLFALCSPRIGCVLPCSWRRQSTRLSVPMRPPCLRLHAHCLALCGCHRQSLYGPVCPFSRALGWPLRFMRHNRMLPRAYLSHGLLLRVHPTPLGTWTNEGLGALSTGPEVCVSLTPSAGPAPLYAYDAHPWVHNLRRVTCNTLDIHEQHLVCMTSRFTVRIALALSWPIRFLRTKSPMPAPSAANDSAVGNGSAAIETGSVSAPKASASTDPSSSSVLISQTPPAPVPAYDDDHDLYDLMVHTDTSNMLEDSLDVPSDCALLVDIDGITQTVGDDLVHGALDEAVGSLIREVTASILGNTPRSFGTDATTAPAITAAMLTTSPVASVLSRSTSACAR</sequence>
<evidence type="ECO:0000256" key="1">
    <source>
        <dbReference type="SAM" id="MobiDB-lite"/>
    </source>
</evidence>
<dbReference type="EMBL" id="JBBPBM010000008">
    <property type="protein sequence ID" value="KAK8572912.1"/>
    <property type="molecule type" value="Genomic_DNA"/>
</dbReference>
<evidence type="ECO:0000313" key="3">
    <source>
        <dbReference type="EMBL" id="KAK8572912.1"/>
    </source>
</evidence>
<keyword evidence="4" id="KW-1185">Reference proteome</keyword>
<reference evidence="3 4" key="1">
    <citation type="journal article" date="2024" name="G3 (Bethesda)">
        <title>Genome assembly of Hibiscus sabdariffa L. provides insights into metabolisms of medicinal natural products.</title>
        <authorList>
            <person name="Kim T."/>
        </authorList>
    </citation>
    <scope>NUCLEOTIDE SEQUENCE [LARGE SCALE GENOMIC DNA]</scope>
    <source>
        <strain evidence="3">TK-2024</strain>
        <tissue evidence="3">Old leaves</tissue>
    </source>
</reference>
<gene>
    <name evidence="3" type="ORF">V6N12_028952</name>
</gene>
<organism evidence="3 4">
    <name type="scientific">Hibiscus sabdariffa</name>
    <name type="common">roselle</name>
    <dbReference type="NCBI Taxonomy" id="183260"/>
    <lineage>
        <taxon>Eukaryota</taxon>
        <taxon>Viridiplantae</taxon>
        <taxon>Streptophyta</taxon>
        <taxon>Embryophyta</taxon>
        <taxon>Tracheophyta</taxon>
        <taxon>Spermatophyta</taxon>
        <taxon>Magnoliopsida</taxon>
        <taxon>eudicotyledons</taxon>
        <taxon>Gunneridae</taxon>
        <taxon>Pentapetalae</taxon>
        <taxon>rosids</taxon>
        <taxon>malvids</taxon>
        <taxon>Malvales</taxon>
        <taxon>Malvaceae</taxon>
        <taxon>Malvoideae</taxon>
        <taxon>Hibiscus</taxon>
    </lineage>
</organism>
<protein>
    <submittedName>
        <fullName evidence="3">Uncharacterized protein</fullName>
    </submittedName>
</protein>
<keyword evidence="2" id="KW-1133">Transmembrane helix</keyword>
<feature type="region of interest" description="Disordered" evidence="1">
    <location>
        <begin position="282"/>
        <end position="306"/>
    </location>
</feature>
<evidence type="ECO:0000313" key="4">
    <source>
        <dbReference type="Proteomes" id="UP001472677"/>
    </source>
</evidence>